<dbReference type="Proteomes" id="UP000192356">
    <property type="component" value="Unassembled WGS sequence"/>
</dbReference>
<keyword evidence="2" id="KW-1185">Reference proteome</keyword>
<dbReference type="VEuPathDB" id="MicrosporidiaDB:A0H76_1773"/>
<reference evidence="1 2" key="1">
    <citation type="journal article" date="2017" name="Environ. Microbiol.">
        <title>Decay of the glycolytic pathway and adaptation to intranuclear parasitism within Enterocytozoonidae microsporidia.</title>
        <authorList>
            <person name="Wiredu Boakye D."/>
            <person name="Jaroenlak P."/>
            <person name="Prachumwat A."/>
            <person name="Williams T.A."/>
            <person name="Bateman K.S."/>
            <person name="Itsathitphaisarn O."/>
            <person name="Sritunyalucksana K."/>
            <person name="Paszkiewicz K.H."/>
            <person name="Moore K.A."/>
            <person name="Stentiford G.D."/>
            <person name="Williams B.A."/>
        </authorList>
    </citation>
    <scope>NUCLEOTIDE SEQUENCE [LARGE SCALE GENOMIC DNA]</scope>
    <source>
        <strain evidence="1 2">GB1</strain>
    </source>
</reference>
<dbReference type="VEuPathDB" id="MicrosporidiaDB:HERIO_2538"/>
<accession>A0A1X0Q6L5</accession>
<protein>
    <submittedName>
        <fullName evidence="1">Uncharacterized protein</fullName>
    </submittedName>
</protein>
<organism evidence="1 2">
    <name type="scientific">Hepatospora eriocheir</name>
    <dbReference type="NCBI Taxonomy" id="1081669"/>
    <lineage>
        <taxon>Eukaryota</taxon>
        <taxon>Fungi</taxon>
        <taxon>Fungi incertae sedis</taxon>
        <taxon>Microsporidia</taxon>
        <taxon>Hepatosporidae</taxon>
        <taxon>Hepatospora</taxon>
    </lineage>
</organism>
<evidence type="ECO:0000313" key="1">
    <source>
        <dbReference type="EMBL" id="ORD95384.1"/>
    </source>
</evidence>
<dbReference type="AlphaFoldDB" id="A0A1X0Q6L5"/>
<evidence type="ECO:0000313" key="2">
    <source>
        <dbReference type="Proteomes" id="UP000192356"/>
    </source>
</evidence>
<name>A0A1X0Q6L5_9MICR</name>
<comment type="caution">
    <text evidence="1">The sequence shown here is derived from an EMBL/GenBank/DDBJ whole genome shotgun (WGS) entry which is preliminary data.</text>
</comment>
<proteinExistence type="predicted"/>
<sequence length="76" mass="9009">MLITPPFWINNYEEYFEGKDKLEVNGDLECILVEEVSFVDVSYKEKIYKIPYSVYMGCLTNNNDSVEYLEKIILKK</sequence>
<gene>
    <name evidence="1" type="ORF">HERIO_2538</name>
</gene>
<dbReference type="EMBL" id="LVKB01000345">
    <property type="protein sequence ID" value="ORD95384.1"/>
    <property type="molecule type" value="Genomic_DNA"/>
</dbReference>